<protein>
    <submittedName>
        <fullName evidence="2">Uncharacterized protein</fullName>
    </submittedName>
</protein>
<feature type="region of interest" description="Disordered" evidence="1">
    <location>
        <begin position="48"/>
        <end position="74"/>
    </location>
</feature>
<dbReference type="AlphaFoldDB" id="A0A0C3PPS3"/>
<dbReference type="GO" id="GO:0001181">
    <property type="term" value="F:RNA polymerase I general transcription initiation factor activity"/>
    <property type="evidence" value="ECO:0007669"/>
    <property type="project" value="TreeGrafter"/>
</dbReference>
<gene>
    <name evidence="2" type="ORF">PHLGIDRAFT_34665</name>
</gene>
<dbReference type="PANTHER" id="PTHR28079">
    <property type="entry name" value="RNA POLYMERASE I-SPECIFIC TRANSCRIPTION INITIATION FACTOR RRN5"/>
    <property type="match status" value="1"/>
</dbReference>
<keyword evidence="3" id="KW-1185">Reference proteome</keyword>
<name>A0A0C3PPS3_PHLG1</name>
<dbReference type="PANTHER" id="PTHR28079:SF1">
    <property type="entry name" value="RNA POLYMERASE I-SPECIFIC TRANSCRIPTION INITIATION FACTOR RRN5"/>
    <property type="match status" value="1"/>
</dbReference>
<feature type="region of interest" description="Disordered" evidence="1">
    <location>
        <begin position="440"/>
        <end position="483"/>
    </location>
</feature>
<dbReference type="CDD" id="cd00167">
    <property type="entry name" value="SANT"/>
    <property type="match status" value="1"/>
</dbReference>
<organism evidence="2 3">
    <name type="scientific">Phlebiopsis gigantea (strain 11061_1 CR5-6)</name>
    <name type="common">White-rot fungus</name>
    <name type="synonym">Peniophora gigantea</name>
    <dbReference type="NCBI Taxonomy" id="745531"/>
    <lineage>
        <taxon>Eukaryota</taxon>
        <taxon>Fungi</taxon>
        <taxon>Dikarya</taxon>
        <taxon>Basidiomycota</taxon>
        <taxon>Agaricomycotina</taxon>
        <taxon>Agaricomycetes</taxon>
        <taxon>Polyporales</taxon>
        <taxon>Phanerochaetaceae</taxon>
        <taxon>Phlebiopsis</taxon>
    </lineage>
</organism>
<feature type="region of interest" description="Disordered" evidence="1">
    <location>
        <begin position="776"/>
        <end position="798"/>
    </location>
</feature>
<feature type="region of interest" description="Disordered" evidence="1">
    <location>
        <begin position="630"/>
        <end position="671"/>
    </location>
</feature>
<dbReference type="InterPro" id="IPR039601">
    <property type="entry name" value="Rrn5"/>
</dbReference>
<dbReference type="HOGENOM" id="CLU_017131_0_0_1"/>
<evidence type="ECO:0000256" key="1">
    <source>
        <dbReference type="SAM" id="MobiDB-lite"/>
    </source>
</evidence>
<evidence type="ECO:0000313" key="2">
    <source>
        <dbReference type="EMBL" id="KIP09008.1"/>
    </source>
</evidence>
<dbReference type="GO" id="GO:0042790">
    <property type="term" value="P:nucleolar large rRNA transcription by RNA polymerase I"/>
    <property type="evidence" value="ECO:0007669"/>
    <property type="project" value="InterPro"/>
</dbReference>
<dbReference type="GO" id="GO:0000182">
    <property type="term" value="F:rDNA binding"/>
    <property type="evidence" value="ECO:0007669"/>
    <property type="project" value="TreeGrafter"/>
</dbReference>
<dbReference type="OrthoDB" id="2240312at2759"/>
<dbReference type="EMBL" id="KN840471">
    <property type="protein sequence ID" value="KIP09008.1"/>
    <property type="molecule type" value="Genomic_DNA"/>
</dbReference>
<proteinExistence type="predicted"/>
<feature type="region of interest" description="Disordered" evidence="1">
    <location>
        <begin position="714"/>
        <end position="751"/>
    </location>
</feature>
<dbReference type="PROSITE" id="PS51257">
    <property type="entry name" value="PROKAR_LIPOPROTEIN"/>
    <property type="match status" value="1"/>
</dbReference>
<dbReference type="GO" id="GO:0000500">
    <property type="term" value="C:RNA polymerase I upstream activating factor complex"/>
    <property type="evidence" value="ECO:0007669"/>
    <property type="project" value="InterPro"/>
</dbReference>
<feature type="compositionally biased region" description="Acidic residues" evidence="1">
    <location>
        <begin position="715"/>
        <end position="745"/>
    </location>
</feature>
<feature type="region of interest" description="Disordered" evidence="1">
    <location>
        <begin position="293"/>
        <end position="322"/>
    </location>
</feature>
<dbReference type="InterPro" id="IPR001005">
    <property type="entry name" value="SANT/Myb"/>
</dbReference>
<reference evidence="2 3" key="1">
    <citation type="journal article" date="2014" name="PLoS Genet.">
        <title>Analysis of the Phlebiopsis gigantea genome, transcriptome and secretome provides insight into its pioneer colonization strategies of wood.</title>
        <authorList>
            <person name="Hori C."/>
            <person name="Ishida T."/>
            <person name="Igarashi K."/>
            <person name="Samejima M."/>
            <person name="Suzuki H."/>
            <person name="Master E."/>
            <person name="Ferreira P."/>
            <person name="Ruiz-Duenas F.J."/>
            <person name="Held B."/>
            <person name="Canessa P."/>
            <person name="Larrondo L.F."/>
            <person name="Schmoll M."/>
            <person name="Druzhinina I.S."/>
            <person name="Kubicek C.P."/>
            <person name="Gaskell J.A."/>
            <person name="Kersten P."/>
            <person name="St John F."/>
            <person name="Glasner J."/>
            <person name="Sabat G."/>
            <person name="Splinter BonDurant S."/>
            <person name="Syed K."/>
            <person name="Yadav J."/>
            <person name="Mgbeahuruike A.C."/>
            <person name="Kovalchuk A."/>
            <person name="Asiegbu F.O."/>
            <person name="Lackner G."/>
            <person name="Hoffmeister D."/>
            <person name="Rencoret J."/>
            <person name="Gutierrez A."/>
            <person name="Sun H."/>
            <person name="Lindquist E."/>
            <person name="Barry K."/>
            <person name="Riley R."/>
            <person name="Grigoriev I.V."/>
            <person name="Henrissat B."/>
            <person name="Kues U."/>
            <person name="Berka R.M."/>
            <person name="Martinez A.T."/>
            <person name="Covert S.F."/>
            <person name="Blanchette R.A."/>
            <person name="Cullen D."/>
        </authorList>
    </citation>
    <scope>NUCLEOTIDE SEQUENCE [LARGE SCALE GENOMIC DNA]</scope>
    <source>
        <strain evidence="2 3">11061_1 CR5-6</strain>
    </source>
</reference>
<feature type="compositionally biased region" description="Acidic residues" evidence="1">
    <location>
        <begin position="650"/>
        <end position="661"/>
    </location>
</feature>
<evidence type="ECO:0000313" key="3">
    <source>
        <dbReference type="Proteomes" id="UP000053257"/>
    </source>
</evidence>
<dbReference type="Proteomes" id="UP000053257">
    <property type="component" value="Unassembled WGS sequence"/>
</dbReference>
<feature type="compositionally biased region" description="Polar residues" evidence="1">
    <location>
        <begin position="310"/>
        <end position="322"/>
    </location>
</feature>
<dbReference type="GO" id="GO:0006361">
    <property type="term" value="P:transcription initiation at RNA polymerase I promoter"/>
    <property type="evidence" value="ECO:0007669"/>
    <property type="project" value="TreeGrafter"/>
</dbReference>
<sequence>MSSRVKLSSTSTLFASHFTFLGCAGHTEGSRETVALHDEFDSSTLQCRSAENDTDPDVNEADIPSEPAPAPEHGTRQISCHLSQLFEHSNDIRAHLSGTPEDEDEEPPASHFVPSAYWSTEEKNCFFHALAIHSRLRPDLISEEIGSKSLADVCAYIDMLEEGLLQSQEDSSDFYPIPRDNFPGAHEVSEKWEAFEDSVAETIMGTEPEARAEAFRAVRDNEIEEHRIELRAPYRPRGERALGRDREGEKARKQVLKNWVQKRELEWKQEDLLNSLNAATMKAMDMLVREKQEARALAGDTPPHPREDLSSTSQTPATNTRVHSLELTTTIVTQTADFDEELIDPLLRNPSAPLQAGTPQFSNVSRSRTPEPLGSVFYDNFNPVTPPFTRLHPAASSSTLVAPDNDDLSVEDAASAPLKADIALSPAARRRLRKRMYMRRKRAKTNGGEVDQSATRLKPGRKRKKVPGETDDPEEPTRHPRASGKTLTYKIREGLDSAGITIDWMQEENLDMFHMTGLHKLMKMYNNLHDISDSVVTEISIHTVQRLRDELVRFMVRLVQRTIVSREQEMRAKMHTKVWRVAENQVVTAANVAHALSLMGQKYADKKPLFESLLDRLGFTDEDLDDFDEEALISSPSSAKGKKRARSESASEDADDSEDDKDSTPGSSADLVLNPVSVHRAIFPPYIRLPDSPLDFGSSWSFLSHMPWTMSIDIEPNDDIDVDDDADESDDDQLEQELQEEEDLHEQDSKLDAWHEDQLWSEFGIEMAKRAVGYDGPRRRKRRRVVKTTEFVPDSEDE</sequence>
<accession>A0A0C3PPS3</accession>